<keyword evidence="5 7" id="KW-1133">Transmembrane helix</keyword>
<dbReference type="OrthoDB" id="5395048at2"/>
<feature type="transmembrane region" description="Helical" evidence="7">
    <location>
        <begin position="138"/>
        <end position="161"/>
    </location>
</feature>
<dbReference type="PANTHER" id="PTHR34229">
    <property type="entry name" value="METAL TRANSPORT PROTEIN HI_1621-RELATED"/>
    <property type="match status" value="1"/>
</dbReference>
<feature type="transmembrane region" description="Helical" evidence="7">
    <location>
        <begin position="173"/>
        <end position="200"/>
    </location>
</feature>
<dbReference type="Gene3D" id="1.10.1760.20">
    <property type="match status" value="1"/>
</dbReference>
<dbReference type="Proteomes" id="UP000324233">
    <property type="component" value="Chromosome"/>
</dbReference>
<evidence type="ECO:0000256" key="5">
    <source>
        <dbReference type="ARBA" id="ARBA00022989"/>
    </source>
</evidence>
<feature type="transmembrane region" description="Helical" evidence="7">
    <location>
        <begin position="232"/>
        <end position="254"/>
    </location>
</feature>
<dbReference type="InterPro" id="IPR002751">
    <property type="entry name" value="CbiM/NikMN"/>
</dbReference>
<keyword evidence="3" id="KW-1003">Cell membrane</keyword>
<dbReference type="KEGG" id="agv:OJF2_19910"/>
<evidence type="ECO:0000256" key="3">
    <source>
        <dbReference type="ARBA" id="ARBA00022475"/>
    </source>
</evidence>
<sequence>MHIPYAVLEPGVAIATTALGALGLGCALRAVRGELGERTTPLMGMMSAFVFAAQMVNFPVGAGVSGHLLGGVLASVVLGPWGGSVVIGAVLIVQCFLFGDGGLDALGANFLNMGMLGAVCGHAIYAPIRRAIGGRRGILIGSMVAAWFSVLLAAGACAVELSAGQPPREFLRILSWMALIHTAIGVGEAVITGLVVRFILLTRPDLLEAGRRAGGSGEFPEVPGRVRPRPGWISTAVAGLGIAMAVAVFVSPMASELPDGLEFVGDKTGILAAGREAAWPALPVPMPDYKLDIPGSGPLEAATALAGLAGTLVVFGMSWSLARIFAGGEKAPERLGADVA</sequence>
<evidence type="ECO:0000256" key="7">
    <source>
        <dbReference type="SAM" id="Phobius"/>
    </source>
</evidence>
<dbReference type="InterPro" id="IPR025937">
    <property type="entry name" value="PDGLE_dom"/>
</dbReference>
<keyword evidence="10" id="KW-1185">Reference proteome</keyword>
<dbReference type="Pfam" id="PF01891">
    <property type="entry name" value="CbiM"/>
    <property type="match status" value="1"/>
</dbReference>
<dbReference type="GO" id="GO:0005886">
    <property type="term" value="C:plasma membrane"/>
    <property type="evidence" value="ECO:0007669"/>
    <property type="project" value="UniProtKB-SubCell"/>
</dbReference>
<feature type="transmembrane region" description="Helical" evidence="7">
    <location>
        <begin position="72"/>
        <end position="99"/>
    </location>
</feature>
<dbReference type="EMBL" id="CP042997">
    <property type="protein sequence ID" value="QEH33489.1"/>
    <property type="molecule type" value="Genomic_DNA"/>
</dbReference>
<evidence type="ECO:0000313" key="9">
    <source>
        <dbReference type="EMBL" id="QEH33489.1"/>
    </source>
</evidence>
<evidence type="ECO:0000256" key="4">
    <source>
        <dbReference type="ARBA" id="ARBA00022692"/>
    </source>
</evidence>
<evidence type="ECO:0000313" key="10">
    <source>
        <dbReference type="Proteomes" id="UP000324233"/>
    </source>
</evidence>
<feature type="transmembrane region" description="Helical" evidence="7">
    <location>
        <begin position="301"/>
        <end position="322"/>
    </location>
</feature>
<evidence type="ECO:0000259" key="8">
    <source>
        <dbReference type="Pfam" id="PF13190"/>
    </source>
</evidence>
<accession>A0A5B9VZS0</accession>
<feature type="domain" description="PDGLE" evidence="8">
    <location>
        <begin position="236"/>
        <end position="325"/>
    </location>
</feature>
<dbReference type="Pfam" id="PF13190">
    <property type="entry name" value="PDGLE"/>
    <property type="match status" value="1"/>
</dbReference>
<evidence type="ECO:0000256" key="1">
    <source>
        <dbReference type="ARBA" id="ARBA00004651"/>
    </source>
</evidence>
<evidence type="ECO:0000256" key="6">
    <source>
        <dbReference type="ARBA" id="ARBA00023136"/>
    </source>
</evidence>
<organism evidence="9 10">
    <name type="scientific">Aquisphaera giovannonii</name>
    <dbReference type="NCBI Taxonomy" id="406548"/>
    <lineage>
        <taxon>Bacteria</taxon>
        <taxon>Pseudomonadati</taxon>
        <taxon>Planctomycetota</taxon>
        <taxon>Planctomycetia</taxon>
        <taxon>Isosphaerales</taxon>
        <taxon>Isosphaeraceae</taxon>
        <taxon>Aquisphaera</taxon>
    </lineage>
</organism>
<feature type="transmembrane region" description="Helical" evidence="7">
    <location>
        <begin position="42"/>
        <end position="60"/>
    </location>
</feature>
<keyword evidence="2" id="KW-0813">Transport</keyword>
<proteinExistence type="predicted"/>
<protein>
    <submittedName>
        <fullName evidence="9">Fused nickel transport protein NikMN</fullName>
    </submittedName>
</protein>
<feature type="transmembrane region" description="Helical" evidence="7">
    <location>
        <begin position="12"/>
        <end position="30"/>
    </location>
</feature>
<name>A0A5B9VZS0_9BACT</name>
<keyword evidence="4 7" id="KW-0812">Transmembrane</keyword>
<dbReference type="RefSeq" id="WP_148593394.1">
    <property type="nucleotide sequence ID" value="NZ_CP042997.1"/>
</dbReference>
<dbReference type="GO" id="GO:0000041">
    <property type="term" value="P:transition metal ion transport"/>
    <property type="evidence" value="ECO:0007669"/>
    <property type="project" value="InterPro"/>
</dbReference>
<evidence type="ECO:0000256" key="2">
    <source>
        <dbReference type="ARBA" id="ARBA00022448"/>
    </source>
</evidence>
<reference evidence="9 10" key="1">
    <citation type="submission" date="2019-08" db="EMBL/GenBank/DDBJ databases">
        <title>Deep-cultivation of Planctomycetes and their phenomic and genomic characterization uncovers novel biology.</title>
        <authorList>
            <person name="Wiegand S."/>
            <person name="Jogler M."/>
            <person name="Boedeker C."/>
            <person name="Pinto D."/>
            <person name="Vollmers J."/>
            <person name="Rivas-Marin E."/>
            <person name="Kohn T."/>
            <person name="Peeters S.H."/>
            <person name="Heuer A."/>
            <person name="Rast P."/>
            <person name="Oberbeckmann S."/>
            <person name="Bunk B."/>
            <person name="Jeske O."/>
            <person name="Meyerdierks A."/>
            <person name="Storesund J.E."/>
            <person name="Kallscheuer N."/>
            <person name="Luecker S."/>
            <person name="Lage O.M."/>
            <person name="Pohl T."/>
            <person name="Merkel B.J."/>
            <person name="Hornburger P."/>
            <person name="Mueller R.-W."/>
            <person name="Bruemmer F."/>
            <person name="Labrenz M."/>
            <person name="Spormann A.M."/>
            <person name="Op den Camp H."/>
            <person name="Overmann J."/>
            <person name="Amann R."/>
            <person name="Jetten M.S.M."/>
            <person name="Mascher T."/>
            <person name="Medema M.H."/>
            <person name="Devos D.P."/>
            <person name="Kaster A.-K."/>
            <person name="Ovreas L."/>
            <person name="Rohde M."/>
            <person name="Galperin M.Y."/>
            <person name="Jogler C."/>
        </authorList>
    </citation>
    <scope>NUCLEOTIDE SEQUENCE [LARGE SCALE GENOMIC DNA]</scope>
    <source>
        <strain evidence="9 10">OJF2</strain>
    </source>
</reference>
<dbReference type="PANTHER" id="PTHR34229:SF1">
    <property type="entry name" value="METAL TRANSPORT PROTEIN HI_1621-RELATED"/>
    <property type="match status" value="1"/>
</dbReference>
<feature type="transmembrane region" description="Helical" evidence="7">
    <location>
        <begin position="105"/>
        <end position="126"/>
    </location>
</feature>
<gene>
    <name evidence="9" type="primary">nikMN</name>
    <name evidence="9" type="ORF">OJF2_19910</name>
</gene>
<keyword evidence="6 7" id="KW-0472">Membrane</keyword>
<dbReference type="AlphaFoldDB" id="A0A5B9VZS0"/>
<comment type="subcellular location">
    <subcellularLocation>
        <location evidence="1">Cell membrane</location>
        <topology evidence="1">Multi-pass membrane protein</topology>
    </subcellularLocation>
</comment>